<dbReference type="SUPFAM" id="SSF63825">
    <property type="entry name" value="YWTD domain"/>
    <property type="match status" value="1"/>
</dbReference>
<evidence type="ECO:0000313" key="1">
    <source>
        <dbReference type="EMBL" id="VAW06465.1"/>
    </source>
</evidence>
<dbReference type="EMBL" id="UOEH01000522">
    <property type="protein sequence ID" value="VAW06465.1"/>
    <property type="molecule type" value="Genomic_DNA"/>
</dbReference>
<protein>
    <recommendedName>
        <fullName evidence="2">Phytase-like domain-containing protein</fullName>
    </recommendedName>
</protein>
<dbReference type="AlphaFoldDB" id="A0A3B0SKW6"/>
<evidence type="ECO:0008006" key="2">
    <source>
        <dbReference type="Google" id="ProtNLM"/>
    </source>
</evidence>
<accession>A0A3B0SKW6</accession>
<organism evidence="1">
    <name type="scientific">hydrothermal vent metagenome</name>
    <dbReference type="NCBI Taxonomy" id="652676"/>
    <lineage>
        <taxon>unclassified sequences</taxon>
        <taxon>metagenomes</taxon>
        <taxon>ecological metagenomes</taxon>
    </lineage>
</organism>
<sequence length="278" mass="30104">MRRFVSSFIVASCLVATAMAQESENNFSITGPSMQAPLARGLVEISGLAAASENSVYAHNDEHGIVYELAVADGKILSAFALGDPTVKADFEGVAARDGRIYLLTSTGLIYEAPIGANRERVKYNIFDTGVGTFCEAEGLAKASVEGEFLILCKKAYGSALDNRLVVFRWSLSERRVVAAPWMNILYTDLMPDKLAEEFRPSAIEWDAARQLMIIVSARNKHLIAVDKSGRTAYAKALSAKRHAQPEGVTLMESGALVIADEGARRGPGKLSVYQTPR</sequence>
<reference evidence="1" key="1">
    <citation type="submission" date="2018-06" db="EMBL/GenBank/DDBJ databases">
        <authorList>
            <person name="Zhirakovskaya E."/>
        </authorList>
    </citation>
    <scope>NUCLEOTIDE SEQUENCE</scope>
</reference>
<gene>
    <name evidence="1" type="ORF">MNBD_ALPHA05-479</name>
</gene>
<name>A0A3B0SKW6_9ZZZZ</name>
<proteinExistence type="predicted"/>